<dbReference type="Proteomes" id="UP000634529">
    <property type="component" value="Unassembled WGS sequence"/>
</dbReference>
<gene>
    <name evidence="1" type="ORF">IFO66_01170</name>
</gene>
<reference evidence="1 2" key="1">
    <citation type="submission" date="2020-09" db="EMBL/GenBank/DDBJ databases">
        <title>Paenibacillus sp. CAU 1523 isolated from sand of Haeundae Beach.</title>
        <authorList>
            <person name="Kim W."/>
        </authorList>
    </citation>
    <scope>NUCLEOTIDE SEQUENCE [LARGE SCALE GENOMIC DNA]</scope>
    <source>
        <strain evidence="1 2">CAU 1523</strain>
    </source>
</reference>
<organism evidence="1 2">
    <name type="scientific">Paenibacillus arenosi</name>
    <dbReference type="NCBI Taxonomy" id="2774142"/>
    <lineage>
        <taxon>Bacteria</taxon>
        <taxon>Bacillati</taxon>
        <taxon>Bacillota</taxon>
        <taxon>Bacilli</taxon>
        <taxon>Bacillales</taxon>
        <taxon>Paenibacillaceae</taxon>
        <taxon>Paenibacillus</taxon>
    </lineage>
</organism>
<evidence type="ECO:0000313" key="1">
    <source>
        <dbReference type="EMBL" id="MBD8496906.1"/>
    </source>
</evidence>
<name>A0ABR9AS31_9BACL</name>
<evidence type="ECO:0000313" key="2">
    <source>
        <dbReference type="Proteomes" id="UP000634529"/>
    </source>
</evidence>
<comment type="caution">
    <text evidence="1">The sequence shown here is derived from an EMBL/GenBank/DDBJ whole genome shotgun (WGS) entry which is preliminary data.</text>
</comment>
<accession>A0ABR9AS31</accession>
<sequence>MYLIAQKNIQVLKQLKEIFTQLEDLYESEQNLSVTTQHTIKITEFCSKLTAVLHSCRLEDLRVIYAVCSIGNHERGEKHYYANNTIEIIELELSESEEELLKKHSKYIEFLNEEELSDFFLSRVKLTQDLNEGMKILKLI</sequence>
<protein>
    <recommendedName>
        <fullName evidence="3">DUF3907 domain-containing protein</fullName>
    </recommendedName>
</protein>
<proteinExistence type="predicted"/>
<dbReference type="EMBL" id="JACYTN010000001">
    <property type="protein sequence ID" value="MBD8496906.1"/>
    <property type="molecule type" value="Genomic_DNA"/>
</dbReference>
<evidence type="ECO:0008006" key="3">
    <source>
        <dbReference type="Google" id="ProtNLM"/>
    </source>
</evidence>
<dbReference type="RefSeq" id="WP_192023381.1">
    <property type="nucleotide sequence ID" value="NZ_JACYTN010000001.1"/>
</dbReference>
<keyword evidence="2" id="KW-1185">Reference proteome</keyword>